<dbReference type="EMBL" id="FQXB01000003">
    <property type="protein sequence ID" value="SHH16554.1"/>
    <property type="molecule type" value="Genomic_DNA"/>
</dbReference>
<evidence type="ECO:0000313" key="1">
    <source>
        <dbReference type="EMBL" id="SHH16554.1"/>
    </source>
</evidence>
<name>A0A1M5QR20_9RHOB</name>
<proteinExistence type="predicted"/>
<dbReference type="AlphaFoldDB" id="A0A1M5QR20"/>
<keyword evidence="2" id="KW-1185">Reference proteome</keyword>
<sequence length="42" mass="4619">MPNIRFTKSAIDGLPYAQGRQVIYRDSALRGLAVRVGAESKL</sequence>
<gene>
    <name evidence="1" type="ORF">SAMN05444003_2274</name>
</gene>
<accession>A0A1M5QR20</accession>
<dbReference type="Proteomes" id="UP000184074">
    <property type="component" value="Unassembled WGS sequence"/>
</dbReference>
<reference evidence="1 2" key="1">
    <citation type="submission" date="2016-11" db="EMBL/GenBank/DDBJ databases">
        <authorList>
            <person name="Jaros S."/>
            <person name="Januszkiewicz K."/>
            <person name="Wedrychowicz H."/>
        </authorList>
    </citation>
    <scope>NUCLEOTIDE SEQUENCE [LARGE SCALE GENOMIC DNA]</scope>
    <source>
        <strain evidence="1 2">DSM 28715</strain>
    </source>
</reference>
<evidence type="ECO:0000313" key="2">
    <source>
        <dbReference type="Proteomes" id="UP000184074"/>
    </source>
</evidence>
<protein>
    <submittedName>
        <fullName evidence="1">Uncharacterized protein</fullName>
    </submittedName>
</protein>
<organism evidence="1 2">
    <name type="scientific">Cognatiyoonia sediminum</name>
    <dbReference type="NCBI Taxonomy" id="1508389"/>
    <lineage>
        <taxon>Bacteria</taxon>
        <taxon>Pseudomonadati</taxon>
        <taxon>Pseudomonadota</taxon>
        <taxon>Alphaproteobacteria</taxon>
        <taxon>Rhodobacterales</taxon>
        <taxon>Paracoccaceae</taxon>
        <taxon>Cognatiyoonia</taxon>
    </lineage>
</organism>